<organism evidence="1 2">
    <name type="scientific">Clonostachys byssicola</name>
    <dbReference type="NCBI Taxonomy" id="160290"/>
    <lineage>
        <taxon>Eukaryota</taxon>
        <taxon>Fungi</taxon>
        <taxon>Dikarya</taxon>
        <taxon>Ascomycota</taxon>
        <taxon>Pezizomycotina</taxon>
        <taxon>Sordariomycetes</taxon>
        <taxon>Hypocreomycetidae</taxon>
        <taxon>Hypocreales</taxon>
        <taxon>Bionectriaceae</taxon>
        <taxon>Clonostachys</taxon>
    </lineage>
</organism>
<keyword evidence="2" id="KW-1185">Reference proteome</keyword>
<gene>
    <name evidence="1" type="ORF">CBYS24578_00013356</name>
</gene>
<dbReference type="Proteomes" id="UP000754883">
    <property type="component" value="Unassembled WGS sequence"/>
</dbReference>
<accession>A0A9N9Y0J2</accession>
<dbReference type="EMBL" id="CABFNO020001340">
    <property type="protein sequence ID" value="CAG9982620.1"/>
    <property type="molecule type" value="Genomic_DNA"/>
</dbReference>
<dbReference type="AlphaFoldDB" id="A0A9N9Y0J2"/>
<proteinExistence type="predicted"/>
<name>A0A9N9Y0J2_9HYPO</name>
<evidence type="ECO:0000313" key="2">
    <source>
        <dbReference type="Proteomes" id="UP000754883"/>
    </source>
</evidence>
<reference evidence="2" key="1">
    <citation type="submission" date="2019-06" db="EMBL/GenBank/DDBJ databases">
        <authorList>
            <person name="Broberg M."/>
        </authorList>
    </citation>
    <scope>NUCLEOTIDE SEQUENCE [LARGE SCALE GENOMIC DNA]</scope>
</reference>
<protein>
    <submittedName>
        <fullName evidence="1">Uncharacterized protein</fullName>
    </submittedName>
</protein>
<evidence type="ECO:0000313" key="1">
    <source>
        <dbReference type="EMBL" id="CAG9982620.1"/>
    </source>
</evidence>
<comment type="caution">
    <text evidence="1">The sequence shown here is derived from an EMBL/GenBank/DDBJ whole genome shotgun (WGS) entry which is preliminary data.</text>
</comment>
<sequence length="78" mass="8504">MEAAMRLMQSGGHMRKIFLLDENSTYPVASNIASLGVPLLLNEVPRTLSLSLAVLKSHSAVLTSIQSDANKRFQAYCP</sequence>
<reference evidence="1 2" key="2">
    <citation type="submission" date="2021-10" db="EMBL/GenBank/DDBJ databases">
        <authorList>
            <person name="Piombo E."/>
        </authorList>
    </citation>
    <scope>NUCLEOTIDE SEQUENCE [LARGE SCALE GENOMIC DNA]</scope>
</reference>